<feature type="repeat" description="TPR" evidence="3">
    <location>
        <begin position="205"/>
        <end position="238"/>
    </location>
</feature>
<sequence length="321" mass="35588">MPLRIPAAAFVSFGATLFPVLCVLDYGYMRFSYVADRFAYLAAIAPISAFAVGIVEGCQRLFVVPRSPSSSSSSSSSKMVPWNGTVTRAPPVLRALTSVLLAILATLTYRHASIYTTEENFYRHVVTHNPNARSMWLNLGNAYMRQERNAEAADCYATSYEQNPSQDKLHTNYGIVLSKLGRIEEAAAMLERGLESEEKTPGGLKRNLNELGNAMSKLGRYDDATAYFRRALEIDPMYAIGWNNLGNDLYRAGRPEDAVDAYRRAFGIDPNYAKARNNCAIVLGTLNRHGEEAELWRSILSVDPDNADAERRLEAALAKIV</sequence>
<dbReference type="PANTHER" id="PTHR44943">
    <property type="entry name" value="CELLULOSE SYNTHASE OPERON PROTEIN C"/>
    <property type="match status" value="1"/>
</dbReference>
<dbReference type="Pfam" id="PF13424">
    <property type="entry name" value="TPR_12"/>
    <property type="match status" value="1"/>
</dbReference>
<dbReference type="SMART" id="SM00028">
    <property type="entry name" value="TPR"/>
    <property type="match status" value="5"/>
</dbReference>
<feature type="repeat" description="TPR" evidence="3">
    <location>
        <begin position="239"/>
        <end position="272"/>
    </location>
</feature>
<organism evidence="5">
    <name type="scientific">Odontella aurita</name>
    <dbReference type="NCBI Taxonomy" id="265563"/>
    <lineage>
        <taxon>Eukaryota</taxon>
        <taxon>Sar</taxon>
        <taxon>Stramenopiles</taxon>
        <taxon>Ochrophyta</taxon>
        <taxon>Bacillariophyta</taxon>
        <taxon>Mediophyceae</taxon>
        <taxon>Biddulphiophycidae</taxon>
        <taxon>Eupodiscales</taxon>
        <taxon>Odontellaceae</taxon>
        <taxon>Odontella</taxon>
    </lineage>
</organism>
<evidence type="ECO:0000313" key="5">
    <source>
        <dbReference type="EMBL" id="CAE2244371.1"/>
    </source>
</evidence>
<protein>
    <submittedName>
        <fullName evidence="5">Uncharacterized protein</fullName>
    </submittedName>
</protein>
<keyword evidence="4" id="KW-1133">Transmembrane helix</keyword>
<dbReference type="PROSITE" id="PS50293">
    <property type="entry name" value="TPR_REGION"/>
    <property type="match status" value="1"/>
</dbReference>
<feature type="transmembrane region" description="Helical" evidence="4">
    <location>
        <begin position="38"/>
        <end position="58"/>
    </location>
</feature>
<reference evidence="5" key="1">
    <citation type="submission" date="2021-01" db="EMBL/GenBank/DDBJ databases">
        <authorList>
            <person name="Corre E."/>
            <person name="Pelletier E."/>
            <person name="Niang G."/>
            <person name="Scheremetjew M."/>
            <person name="Finn R."/>
            <person name="Kale V."/>
            <person name="Holt S."/>
            <person name="Cochrane G."/>
            <person name="Meng A."/>
            <person name="Brown T."/>
            <person name="Cohen L."/>
        </authorList>
    </citation>
    <scope>NUCLEOTIDE SEQUENCE</scope>
    <source>
        <strain evidence="5">Isolate 1302-5</strain>
    </source>
</reference>
<keyword evidence="1" id="KW-0677">Repeat</keyword>
<dbReference type="InterPro" id="IPR051685">
    <property type="entry name" value="Ycf3/AcsC/BcsC/TPR_MFPF"/>
</dbReference>
<accession>A0A7S4IZE0</accession>
<dbReference type="InterPro" id="IPR019734">
    <property type="entry name" value="TPR_rpt"/>
</dbReference>
<dbReference type="Pfam" id="PF00515">
    <property type="entry name" value="TPR_1"/>
    <property type="match status" value="1"/>
</dbReference>
<dbReference type="PANTHER" id="PTHR44943:SF8">
    <property type="entry name" value="TPR REPEAT-CONTAINING PROTEIN MJ0263"/>
    <property type="match status" value="1"/>
</dbReference>
<gene>
    <name evidence="5" type="ORF">OAUR00152_LOCUS17916</name>
</gene>
<dbReference type="Gene3D" id="1.25.40.10">
    <property type="entry name" value="Tetratricopeptide repeat domain"/>
    <property type="match status" value="2"/>
</dbReference>
<dbReference type="Pfam" id="PF13432">
    <property type="entry name" value="TPR_16"/>
    <property type="match status" value="1"/>
</dbReference>
<dbReference type="PROSITE" id="PS50005">
    <property type="entry name" value="TPR"/>
    <property type="match status" value="3"/>
</dbReference>
<proteinExistence type="predicted"/>
<name>A0A7S4IZE0_9STRA</name>
<dbReference type="InterPro" id="IPR011990">
    <property type="entry name" value="TPR-like_helical_dom_sf"/>
</dbReference>
<keyword evidence="4" id="KW-0472">Membrane</keyword>
<dbReference type="EMBL" id="HBKQ01026475">
    <property type="protein sequence ID" value="CAE2244371.1"/>
    <property type="molecule type" value="Transcribed_RNA"/>
</dbReference>
<evidence type="ECO:0000256" key="4">
    <source>
        <dbReference type="SAM" id="Phobius"/>
    </source>
</evidence>
<keyword evidence="2 3" id="KW-0802">TPR repeat</keyword>
<feature type="repeat" description="TPR" evidence="3">
    <location>
        <begin position="133"/>
        <end position="166"/>
    </location>
</feature>
<dbReference type="SUPFAM" id="SSF48452">
    <property type="entry name" value="TPR-like"/>
    <property type="match status" value="1"/>
</dbReference>
<evidence type="ECO:0000256" key="3">
    <source>
        <dbReference type="PROSITE-ProRule" id="PRU00339"/>
    </source>
</evidence>
<evidence type="ECO:0000256" key="2">
    <source>
        <dbReference type="ARBA" id="ARBA00022803"/>
    </source>
</evidence>
<keyword evidence="4" id="KW-0812">Transmembrane</keyword>
<evidence type="ECO:0000256" key="1">
    <source>
        <dbReference type="ARBA" id="ARBA00022737"/>
    </source>
</evidence>
<dbReference type="AlphaFoldDB" id="A0A7S4IZE0"/>